<dbReference type="InterPro" id="IPR004860">
    <property type="entry name" value="LAGLIDADG_dom"/>
</dbReference>
<dbReference type="AlphaFoldDB" id="A0A3N4KCW5"/>
<evidence type="ECO:0000313" key="3">
    <source>
        <dbReference type="Proteomes" id="UP000277580"/>
    </source>
</evidence>
<feature type="domain" description="Homing endonuclease LAGLIDADG" evidence="1">
    <location>
        <begin position="2"/>
        <end position="88"/>
    </location>
</feature>
<dbReference type="EMBL" id="ML119602">
    <property type="protein sequence ID" value="RPB06261.1"/>
    <property type="molecule type" value="Genomic_DNA"/>
</dbReference>
<dbReference type="OrthoDB" id="3247136at2759"/>
<gene>
    <name evidence="2" type="ORF">P167DRAFT_497959</name>
</gene>
<dbReference type="SUPFAM" id="SSF55608">
    <property type="entry name" value="Homing endonucleases"/>
    <property type="match status" value="1"/>
</dbReference>
<dbReference type="InParanoid" id="A0A3N4KCW5"/>
<evidence type="ECO:0000259" key="1">
    <source>
        <dbReference type="Pfam" id="PF03161"/>
    </source>
</evidence>
<dbReference type="GO" id="GO:0004519">
    <property type="term" value="F:endonuclease activity"/>
    <property type="evidence" value="ECO:0007669"/>
    <property type="project" value="InterPro"/>
</dbReference>
<dbReference type="STRING" id="1392247.A0A3N4KCW5"/>
<sequence length="100" mass="11465">RLRVDHAYPEQESYVLSIHTLFSPLIGMEPVINVRKPDPRTGKVYKSMYFRTLSFSCLNIFHDLFYKNKTKVVPLNIGDLLTPRGGASSLNYGGRSVYIR</sequence>
<keyword evidence="3" id="KW-1185">Reference proteome</keyword>
<evidence type="ECO:0000313" key="2">
    <source>
        <dbReference type="EMBL" id="RPB06261.1"/>
    </source>
</evidence>
<organism evidence="2 3">
    <name type="scientific">Morchella conica CCBAS932</name>
    <dbReference type="NCBI Taxonomy" id="1392247"/>
    <lineage>
        <taxon>Eukaryota</taxon>
        <taxon>Fungi</taxon>
        <taxon>Dikarya</taxon>
        <taxon>Ascomycota</taxon>
        <taxon>Pezizomycotina</taxon>
        <taxon>Pezizomycetes</taxon>
        <taxon>Pezizales</taxon>
        <taxon>Morchellaceae</taxon>
        <taxon>Morchella</taxon>
    </lineage>
</organism>
<dbReference type="Proteomes" id="UP000277580">
    <property type="component" value="Unassembled WGS sequence"/>
</dbReference>
<feature type="non-terminal residue" evidence="2">
    <location>
        <position position="1"/>
    </location>
</feature>
<dbReference type="Pfam" id="PF03161">
    <property type="entry name" value="LAGLIDADG_2"/>
    <property type="match status" value="1"/>
</dbReference>
<proteinExistence type="predicted"/>
<reference evidence="2 3" key="1">
    <citation type="journal article" date="2018" name="Nat. Ecol. Evol.">
        <title>Pezizomycetes genomes reveal the molecular basis of ectomycorrhizal truffle lifestyle.</title>
        <authorList>
            <person name="Murat C."/>
            <person name="Payen T."/>
            <person name="Noel B."/>
            <person name="Kuo A."/>
            <person name="Morin E."/>
            <person name="Chen J."/>
            <person name="Kohler A."/>
            <person name="Krizsan K."/>
            <person name="Balestrini R."/>
            <person name="Da Silva C."/>
            <person name="Montanini B."/>
            <person name="Hainaut M."/>
            <person name="Levati E."/>
            <person name="Barry K.W."/>
            <person name="Belfiori B."/>
            <person name="Cichocki N."/>
            <person name="Clum A."/>
            <person name="Dockter R.B."/>
            <person name="Fauchery L."/>
            <person name="Guy J."/>
            <person name="Iotti M."/>
            <person name="Le Tacon F."/>
            <person name="Lindquist E.A."/>
            <person name="Lipzen A."/>
            <person name="Malagnac F."/>
            <person name="Mello A."/>
            <person name="Molinier V."/>
            <person name="Miyauchi S."/>
            <person name="Poulain J."/>
            <person name="Riccioni C."/>
            <person name="Rubini A."/>
            <person name="Sitrit Y."/>
            <person name="Splivallo R."/>
            <person name="Traeger S."/>
            <person name="Wang M."/>
            <person name="Zifcakova L."/>
            <person name="Wipf D."/>
            <person name="Zambonelli A."/>
            <person name="Paolocci F."/>
            <person name="Nowrousian M."/>
            <person name="Ottonello S."/>
            <person name="Baldrian P."/>
            <person name="Spatafora J.W."/>
            <person name="Henrissat B."/>
            <person name="Nagy L.G."/>
            <person name="Aury J.M."/>
            <person name="Wincker P."/>
            <person name="Grigoriev I.V."/>
            <person name="Bonfante P."/>
            <person name="Martin F.M."/>
        </authorList>
    </citation>
    <scope>NUCLEOTIDE SEQUENCE [LARGE SCALE GENOMIC DNA]</scope>
    <source>
        <strain evidence="2 3">CCBAS932</strain>
    </source>
</reference>
<dbReference type="InterPro" id="IPR027434">
    <property type="entry name" value="Homing_endonucl"/>
</dbReference>
<protein>
    <recommendedName>
        <fullName evidence="1">Homing endonuclease LAGLIDADG domain-containing protein</fullName>
    </recommendedName>
</protein>
<dbReference type="Gene3D" id="3.10.28.10">
    <property type="entry name" value="Homing endonucleases"/>
    <property type="match status" value="1"/>
</dbReference>
<name>A0A3N4KCW5_9PEZI</name>
<accession>A0A3N4KCW5</accession>